<organism evidence="1 2">
    <name type="scientific">Colletotrichum truncatum</name>
    <name type="common">Anthracnose fungus</name>
    <name type="synonym">Colletotrichum capsici</name>
    <dbReference type="NCBI Taxonomy" id="5467"/>
    <lineage>
        <taxon>Eukaryota</taxon>
        <taxon>Fungi</taxon>
        <taxon>Dikarya</taxon>
        <taxon>Ascomycota</taxon>
        <taxon>Pezizomycotina</taxon>
        <taxon>Sordariomycetes</taxon>
        <taxon>Hypocreomycetidae</taxon>
        <taxon>Glomerellales</taxon>
        <taxon>Glomerellaceae</taxon>
        <taxon>Colletotrichum</taxon>
        <taxon>Colletotrichum truncatum species complex</taxon>
    </lineage>
</organism>
<accession>A0ACC3YD35</accession>
<keyword evidence="2" id="KW-1185">Reference proteome</keyword>
<name>A0ACC3YD35_COLTU</name>
<dbReference type="EMBL" id="VUJX02000014">
    <property type="protein sequence ID" value="KAL0929764.1"/>
    <property type="molecule type" value="Genomic_DNA"/>
</dbReference>
<protein>
    <submittedName>
        <fullName evidence="1">Protein kinase</fullName>
    </submittedName>
</protein>
<comment type="caution">
    <text evidence="1">The sequence shown here is derived from an EMBL/GenBank/DDBJ whole genome shotgun (WGS) entry which is preliminary data.</text>
</comment>
<evidence type="ECO:0000313" key="2">
    <source>
        <dbReference type="Proteomes" id="UP000805649"/>
    </source>
</evidence>
<keyword evidence="1" id="KW-0808">Transferase</keyword>
<evidence type="ECO:0000313" key="1">
    <source>
        <dbReference type="EMBL" id="KAL0929764.1"/>
    </source>
</evidence>
<dbReference type="Proteomes" id="UP000805649">
    <property type="component" value="Unassembled WGS sequence"/>
</dbReference>
<proteinExistence type="predicted"/>
<reference evidence="1 2" key="1">
    <citation type="journal article" date="2020" name="Phytopathology">
        <title>Genome Sequence Resources of Colletotrichum truncatum, C. plurivorum, C. musicola, and C. sojae: Four Species Pathogenic to Soybean (Glycine max).</title>
        <authorList>
            <person name="Rogerio F."/>
            <person name="Boufleur T.R."/>
            <person name="Ciampi-Guillardi M."/>
            <person name="Sukno S.A."/>
            <person name="Thon M.R."/>
            <person name="Massola Junior N.S."/>
            <person name="Baroncelli R."/>
        </authorList>
    </citation>
    <scope>NUCLEOTIDE SEQUENCE [LARGE SCALE GENOMIC DNA]</scope>
    <source>
        <strain evidence="1 2">CMES1059</strain>
    </source>
</reference>
<keyword evidence="1" id="KW-0418">Kinase</keyword>
<sequence>MSGLEISGAVFAVVGIAGAFKGAVDSALLIESFFDIEKSGCRGLALSYHVEKIRLQLWGELCHADDNGTPILQSQPAYLKEVIVRILGEIRNVNEQAKQVVDKHSLHLPPLPDLTLDDNMQVENALPRALGKATMRPSARFRWTIKGKGEFEQIVAKLRQLVTDLHALSLHPGNSDLLSRALPPRVMATIQDADQLALIDNINLPNHRALALTARAKTLISRNSEINLNGSATIIRTEKLSAKGHFLHQGDSIRSVWIEWNILDDEPDYHKYARMISNLGFFLERVGDPALRLPPCYGLFDDQSYLVEHGKRRLGYVFGLPTAEHDAPATLGRNCYQADLERHPPRTLASLIRDKSFPVPLLGHRFQLAYALAVAFSQFHAAGWLHKGLHSGNIVFFQYETPDTQSVPVDITKPFVTGFQYTRPHTATSQAYSPLDDKDLQCYYHPDVAKSGFSRRRDLYGLGVILCEIGRWTLVNESAPPIRNSSTTSSRSKNRPKFWSSTEWRDFMTKKVAVDLGWRMGDRYRDVAQALLRDSLPDDKTCEEMLWVQQFREKVVQPLSMCSA</sequence>
<gene>
    <name evidence="1" type="ORF">CTRU02_215194</name>
</gene>